<keyword evidence="2" id="KW-1185">Reference proteome</keyword>
<evidence type="ECO:0000313" key="2">
    <source>
        <dbReference type="Proteomes" id="UP001206925"/>
    </source>
</evidence>
<protein>
    <submittedName>
        <fullName evidence="1">Uncharacterized protein</fullName>
    </submittedName>
</protein>
<dbReference type="EMBL" id="JAMZMK010000880">
    <property type="protein sequence ID" value="KAI7755711.1"/>
    <property type="molecule type" value="Genomic_DNA"/>
</dbReference>
<dbReference type="AlphaFoldDB" id="A0AAD5GXD8"/>
<organism evidence="1 2">
    <name type="scientific">Ambrosia artemisiifolia</name>
    <name type="common">Common ragweed</name>
    <dbReference type="NCBI Taxonomy" id="4212"/>
    <lineage>
        <taxon>Eukaryota</taxon>
        <taxon>Viridiplantae</taxon>
        <taxon>Streptophyta</taxon>
        <taxon>Embryophyta</taxon>
        <taxon>Tracheophyta</taxon>
        <taxon>Spermatophyta</taxon>
        <taxon>Magnoliopsida</taxon>
        <taxon>eudicotyledons</taxon>
        <taxon>Gunneridae</taxon>
        <taxon>Pentapetalae</taxon>
        <taxon>asterids</taxon>
        <taxon>campanulids</taxon>
        <taxon>Asterales</taxon>
        <taxon>Asteraceae</taxon>
        <taxon>Asteroideae</taxon>
        <taxon>Heliantheae alliance</taxon>
        <taxon>Heliantheae</taxon>
        <taxon>Ambrosia</taxon>
    </lineage>
</organism>
<evidence type="ECO:0000313" key="1">
    <source>
        <dbReference type="EMBL" id="KAI7755711.1"/>
    </source>
</evidence>
<gene>
    <name evidence="1" type="ORF">M8C21_018938</name>
</gene>
<accession>A0AAD5GXD8</accession>
<reference evidence="1" key="1">
    <citation type="submission" date="2022-06" db="EMBL/GenBank/DDBJ databases">
        <title>Uncovering the hologenomic basis of an extraordinary plant invasion.</title>
        <authorList>
            <person name="Bieker V.C."/>
            <person name="Martin M.D."/>
            <person name="Gilbert T."/>
            <person name="Hodgins K."/>
            <person name="Battlay P."/>
            <person name="Petersen B."/>
            <person name="Wilson J."/>
        </authorList>
    </citation>
    <scope>NUCLEOTIDE SEQUENCE</scope>
    <source>
        <strain evidence="1">AA19_3_7</strain>
        <tissue evidence="1">Leaf</tissue>
    </source>
</reference>
<comment type="caution">
    <text evidence="1">The sequence shown here is derived from an EMBL/GenBank/DDBJ whole genome shotgun (WGS) entry which is preliminary data.</text>
</comment>
<dbReference type="Proteomes" id="UP001206925">
    <property type="component" value="Unassembled WGS sequence"/>
</dbReference>
<name>A0AAD5GXD8_AMBAR</name>
<proteinExistence type="predicted"/>
<sequence length="113" mass="12617">MALKDVNEREIHVKRIKLQHSRRGGVLERSVNAAWLAALAEENEVHSFNGTVGGLRGYNHSHGMKPKMSFRFSALPHPSRMSCFAFQRLLAHVNYTHAKGVGVVHFAPEDCGL</sequence>